<evidence type="ECO:0000313" key="2">
    <source>
        <dbReference type="EMBL" id="GFU42250.1"/>
    </source>
</evidence>
<dbReference type="EMBL" id="BMAW01085295">
    <property type="protein sequence ID" value="GFU42250.1"/>
    <property type="molecule type" value="Genomic_DNA"/>
</dbReference>
<accession>A0A8X6QXW0</accession>
<keyword evidence="1" id="KW-0472">Membrane</keyword>
<evidence type="ECO:0000256" key="1">
    <source>
        <dbReference type="SAM" id="Phobius"/>
    </source>
</evidence>
<gene>
    <name evidence="2" type="ORF">NPIL_517491</name>
</gene>
<comment type="caution">
    <text evidence="2">The sequence shown here is derived from an EMBL/GenBank/DDBJ whole genome shotgun (WGS) entry which is preliminary data.</text>
</comment>
<name>A0A8X6QXW0_NEPPI</name>
<feature type="transmembrane region" description="Helical" evidence="1">
    <location>
        <begin position="52"/>
        <end position="74"/>
    </location>
</feature>
<keyword evidence="1" id="KW-1133">Transmembrane helix</keyword>
<reference evidence="2" key="1">
    <citation type="submission" date="2020-08" db="EMBL/GenBank/DDBJ databases">
        <title>Multicomponent nature underlies the extraordinary mechanical properties of spider dragline silk.</title>
        <authorList>
            <person name="Kono N."/>
            <person name="Nakamura H."/>
            <person name="Mori M."/>
            <person name="Yoshida Y."/>
            <person name="Ohtoshi R."/>
            <person name="Malay A.D."/>
            <person name="Moran D.A.P."/>
            <person name="Tomita M."/>
            <person name="Numata K."/>
            <person name="Arakawa K."/>
        </authorList>
    </citation>
    <scope>NUCLEOTIDE SEQUENCE</scope>
</reference>
<organism evidence="2 3">
    <name type="scientific">Nephila pilipes</name>
    <name type="common">Giant wood spider</name>
    <name type="synonym">Nephila maculata</name>
    <dbReference type="NCBI Taxonomy" id="299642"/>
    <lineage>
        <taxon>Eukaryota</taxon>
        <taxon>Metazoa</taxon>
        <taxon>Ecdysozoa</taxon>
        <taxon>Arthropoda</taxon>
        <taxon>Chelicerata</taxon>
        <taxon>Arachnida</taxon>
        <taxon>Araneae</taxon>
        <taxon>Araneomorphae</taxon>
        <taxon>Entelegynae</taxon>
        <taxon>Araneoidea</taxon>
        <taxon>Nephilidae</taxon>
        <taxon>Nephila</taxon>
    </lineage>
</organism>
<dbReference type="Proteomes" id="UP000887013">
    <property type="component" value="Unassembled WGS sequence"/>
</dbReference>
<proteinExistence type="predicted"/>
<sequence length="114" mass="13209">MSVEISLNVVDLDYECETNDMRNRQNKIHLWCFQIRQFFTDRMPGCSFEGKYISIEFGILAFFVFIGLIFIGFCMCTPGKVIVIMIIKTTIAVVCFLVCMFVIKQWSCTRNCSS</sequence>
<keyword evidence="1" id="KW-0812">Transmembrane</keyword>
<protein>
    <submittedName>
        <fullName evidence="2">Uncharacterized protein</fullName>
    </submittedName>
</protein>
<evidence type="ECO:0000313" key="3">
    <source>
        <dbReference type="Proteomes" id="UP000887013"/>
    </source>
</evidence>
<keyword evidence="3" id="KW-1185">Reference proteome</keyword>
<dbReference type="AlphaFoldDB" id="A0A8X6QXW0"/>
<feature type="transmembrane region" description="Helical" evidence="1">
    <location>
        <begin position="81"/>
        <end position="103"/>
    </location>
</feature>